<dbReference type="Pfam" id="PF13426">
    <property type="entry name" value="PAS_9"/>
    <property type="match status" value="1"/>
</dbReference>
<dbReference type="OrthoDB" id="9765776at2"/>
<dbReference type="Gene3D" id="1.10.287.950">
    <property type="entry name" value="Methyl-accepting chemotaxis protein"/>
    <property type="match status" value="1"/>
</dbReference>
<dbReference type="EMBL" id="BMIY01000009">
    <property type="protein sequence ID" value="GFZ79167.1"/>
    <property type="molecule type" value="Genomic_DNA"/>
</dbReference>
<evidence type="ECO:0000256" key="4">
    <source>
        <dbReference type="ARBA" id="ARBA00023136"/>
    </source>
</evidence>
<name>A0A916QM90_9GAMM</name>
<dbReference type="GO" id="GO:0007165">
    <property type="term" value="P:signal transduction"/>
    <property type="evidence" value="ECO:0007669"/>
    <property type="project" value="UniProtKB-KW"/>
</dbReference>
<keyword evidence="5 6" id="KW-0807">Transducer</keyword>
<evidence type="ECO:0000256" key="2">
    <source>
        <dbReference type="ARBA" id="ARBA00022692"/>
    </source>
</evidence>
<proteinExistence type="predicted"/>
<dbReference type="Gene3D" id="3.30.450.20">
    <property type="entry name" value="PAS domain"/>
    <property type="match status" value="2"/>
</dbReference>
<dbReference type="PROSITE" id="PS50113">
    <property type="entry name" value="PAC"/>
    <property type="match status" value="1"/>
</dbReference>
<evidence type="ECO:0000259" key="7">
    <source>
        <dbReference type="PROSITE" id="PS50111"/>
    </source>
</evidence>
<reference evidence="9" key="1">
    <citation type="journal article" date="2014" name="Int. J. Syst. Evol. Microbiol.">
        <title>Complete genome sequence of Corynebacterium casei LMG S-19264T (=DSM 44701T), isolated from a smear-ripened cheese.</title>
        <authorList>
            <consortium name="US DOE Joint Genome Institute (JGI-PGF)"/>
            <person name="Walter F."/>
            <person name="Albersmeier A."/>
            <person name="Kalinowski J."/>
            <person name="Ruckert C."/>
        </authorList>
    </citation>
    <scope>NUCLEOTIDE SEQUENCE</scope>
    <source>
        <strain evidence="9">CGMCC 1.15425</strain>
    </source>
</reference>
<dbReference type="NCBIfam" id="TIGR00229">
    <property type="entry name" value="sensory_box"/>
    <property type="match status" value="2"/>
</dbReference>
<feature type="domain" description="PAC" evidence="8">
    <location>
        <begin position="212"/>
        <end position="269"/>
    </location>
</feature>
<dbReference type="InterPro" id="IPR000700">
    <property type="entry name" value="PAS-assoc_C"/>
</dbReference>
<dbReference type="PROSITE" id="PS50111">
    <property type="entry name" value="CHEMOTAXIS_TRANSDUC_2"/>
    <property type="match status" value="1"/>
</dbReference>
<dbReference type="GO" id="GO:0016020">
    <property type="term" value="C:membrane"/>
    <property type="evidence" value="ECO:0007669"/>
    <property type="project" value="UniProtKB-SubCell"/>
</dbReference>
<dbReference type="Proteomes" id="UP000627715">
    <property type="component" value="Unassembled WGS sequence"/>
</dbReference>
<dbReference type="InterPro" id="IPR001610">
    <property type="entry name" value="PAC"/>
</dbReference>
<sequence length="441" mass="48203">MIFRQKGKSELTARLKACEASQSKLLSQSRSIDNSCATIYFTPDGTILGASALFLDCVGYIANEVQGQHHRLFCHEDTYQSAEYKQFWVSLGQGQVQRGKFLRKHKNGVTIWLEATYIPVMENGVVTSILKIANDVTGSHEQSVSNTALINAIHRSNAVIEFTPDGKVITANSNFIQALGYQTLDQIVGLDHDTFCFPEFYKDNPDFWHDLRQGEVKSGLFCRQSKLGSPVWIQANYNPVFDSFGKVIKVVKIASDVTERINHQQAVQKAAEVAHSTSIETAQVSERGAVVLKENSINSAKMTADIQQSMALVKELSVQSTDIAQIVTTIKSIADQTNLLALNAAIEAARAGEHGRGFAVVADEVRTLASRTTTSTEEINGIVEKNSGLVNKARENMTEVAEQAASNAELVSEAESIVMEILKGADYVSQVVGDLVNNSGR</sequence>
<reference evidence="9" key="2">
    <citation type="submission" date="2020-09" db="EMBL/GenBank/DDBJ databases">
        <authorList>
            <person name="Sun Q."/>
            <person name="Zhou Y."/>
        </authorList>
    </citation>
    <scope>NUCLEOTIDE SEQUENCE</scope>
    <source>
        <strain evidence="9">CGMCC 1.15425</strain>
    </source>
</reference>
<dbReference type="SUPFAM" id="SSF55785">
    <property type="entry name" value="PYP-like sensor domain (PAS domain)"/>
    <property type="match status" value="2"/>
</dbReference>
<evidence type="ECO:0000256" key="5">
    <source>
        <dbReference type="ARBA" id="ARBA00023224"/>
    </source>
</evidence>
<dbReference type="Pfam" id="PF08447">
    <property type="entry name" value="PAS_3"/>
    <property type="match status" value="1"/>
</dbReference>
<dbReference type="GO" id="GO:0006935">
    <property type="term" value="P:chemotaxis"/>
    <property type="evidence" value="ECO:0007669"/>
    <property type="project" value="UniProtKB-ARBA"/>
</dbReference>
<comment type="subcellular location">
    <subcellularLocation>
        <location evidence="1">Membrane</location>
    </subcellularLocation>
</comment>
<dbReference type="CDD" id="cd00130">
    <property type="entry name" value="PAS"/>
    <property type="match status" value="2"/>
</dbReference>
<keyword evidence="4" id="KW-0472">Membrane</keyword>
<dbReference type="RefSeq" id="WP_068810327.1">
    <property type="nucleotide sequence ID" value="NZ_BMIY01000009.1"/>
</dbReference>
<protein>
    <submittedName>
        <fullName evidence="9">Methyl-accepting chemotaxis protein</fullName>
    </submittedName>
</protein>
<dbReference type="InterPro" id="IPR004089">
    <property type="entry name" value="MCPsignal_dom"/>
</dbReference>
<dbReference type="SMART" id="SM00086">
    <property type="entry name" value="PAC"/>
    <property type="match status" value="2"/>
</dbReference>
<evidence type="ECO:0000313" key="9">
    <source>
        <dbReference type="EMBL" id="GFZ79167.1"/>
    </source>
</evidence>
<comment type="caution">
    <text evidence="9">The sequence shown here is derived from an EMBL/GenBank/DDBJ whole genome shotgun (WGS) entry which is preliminary data.</text>
</comment>
<keyword evidence="10" id="KW-1185">Reference proteome</keyword>
<evidence type="ECO:0000256" key="6">
    <source>
        <dbReference type="PROSITE-ProRule" id="PRU00284"/>
    </source>
</evidence>
<evidence type="ECO:0000259" key="8">
    <source>
        <dbReference type="PROSITE" id="PS50113"/>
    </source>
</evidence>
<dbReference type="InterPro" id="IPR013655">
    <property type="entry name" value="PAS_fold_3"/>
</dbReference>
<dbReference type="AlphaFoldDB" id="A0A916QM90"/>
<organism evidence="9 10">
    <name type="scientific">Pseudohongiella nitratireducens</name>
    <dbReference type="NCBI Taxonomy" id="1768907"/>
    <lineage>
        <taxon>Bacteria</taxon>
        <taxon>Pseudomonadati</taxon>
        <taxon>Pseudomonadota</taxon>
        <taxon>Gammaproteobacteria</taxon>
        <taxon>Pseudomonadales</taxon>
        <taxon>Pseudohongiellaceae</taxon>
        <taxon>Pseudohongiella</taxon>
    </lineage>
</organism>
<dbReference type="InterPro" id="IPR035965">
    <property type="entry name" value="PAS-like_dom_sf"/>
</dbReference>
<evidence type="ECO:0000313" key="10">
    <source>
        <dbReference type="Proteomes" id="UP000627715"/>
    </source>
</evidence>
<dbReference type="SMART" id="SM00283">
    <property type="entry name" value="MA"/>
    <property type="match status" value="1"/>
</dbReference>
<dbReference type="PANTHER" id="PTHR32089:SF112">
    <property type="entry name" value="LYSOZYME-LIKE PROTEIN-RELATED"/>
    <property type="match status" value="1"/>
</dbReference>
<keyword evidence="2" id="KW-0812">Transmembrane</keyword>
<evidence type="ECO:0000256" key="1">
    <source>
        <dbReference type="ARBA" id="ARBA00004370"/>
    </source>
</evidence>
<dbReference type="Pfam" id="PF00015">
    <property type="entry name" value="MCPsignal"/>
    <property type="match status" value="1"/>
</dbReference>
<feature type="domain" description="Methyl-accepting transducer" evidence="7">
    <location>
        <begin position="249"/>
        <end position="441"/>
    </location>
</feature>
<dbReference type="PANTHER" id="PTHR32089">
    <property type="entry name" value="METHYL-ACCEPTING CHEMOTAXIS PROTEIN MCPB"/>
    <property type="match status" value="1"/>
</dbReference>
<dbReference type="SUPFAM" id="SSF58104">
    <property type="entry name" value="Methyl-accepting chemotaxis protein (MCP) signaling domain"/>
    <property type="match status" value="1"/>
</dbReference>
<keyword evidence="3" id="KW-1133">Transmembrane helix</keyword>
<evidence type="ECO:0000256" key="3">
    <source>
        <dbReference type="ARBA" id="ARBA00022989"/>
    </source>
</evidence>
<accession>A0A916QM90</accession>
<gene>
    <name evidence="9" type="ORF">GCM10011403_22950</name>
</gene>
<dbReference type="InterPro" id="IPR000014">
    <property type="entry name" value="PAS"/>
</dbReference>